<evidence type="ECO:0000313" key="1">
    <source>
        <dbReference type="EMBL" id="HCV81221.1"/>
    </source>
</evidence>
<dbReference type="Proteomes" id="UP000264330">
    <property type="component" value="Unassembled WGS sequence"/>
</dbReference>
<dbReference type="PROSITE" id="PS51257">
    <property type="entry name" value="PROKAR_LIPOPROTEIN"/>
    <property type="match status" value="1"/>
</dbReference>
<evidence type="ECO:0000313" key="2">
    <source>
        <dbReference type="Proteomes" id="UP000264330"/>
    </source>
</evidence>
<gene>
    <name evidence="1" type="ORF">DGQ38_09240</name>
</gene>
<sequence length="227" mass="26900">MKKILFLSLAFLIFSCKSELKKENNDLADFNLYLQTKEDIDTIMITDISQNREVHKIAYKDTIKINFKDSINDLYNVWFFKNGKMVSSPMQYSQLWLNGKNIEIKGTIDKKLIIDTIIGSDLYYNTKRYQTEYKSLYKTNADSSEINTFLLKNIQDNFDNPFSLPIMSTYIFRNQNNKSKLKELHQLVNKQSDLLKNHSFFNYHKELEKKLRITELDIDSLDLQQKT</sequence>
<proteinExistence type="predicted"/>
<comment type="caution">
    <text evidence="1">The sequence shown here is derived from an EMBL/GenBank/DDBJ whole genome shotgun (WGS) entry which is preliminary data.</text>
</comment>
<organism evidence="1 2">
    <name type="scientific">Zunongwangia profunda</name>
    <dbReference type="NCBI Taxonomy" id="398743"/>
    <lineage>
        <taxon>Bacteria</taxon>
        <taxon>Pseudomonadati</taxon>
        <taxon>Bacteroidota</taxon>
        <taxon>Flavobacteriia</taxon>
        <taxon>Flavobacteriales</taxon>
        <taxon>Flavobacteriaceae</taxon>
        <taxon>Zunongwangia</taxon>
    </lineage>
</organism>
<name>A0A3D5IZC3_9FLAO</name>
<dbReference type="EMBL" id="DPMF01000222">
    <property type="protein sequence ID" value="HCV81221.1"/>
    <property type="molecule type" value="Genomic_DNA"/>
</dbReference>
<protein>
    <submittedName>
        <fullName evidence="1">Thioredoxin</fullName>
    </submittedName>
</protein>
<reference evidence="1 2" key="1">
    <citation type="journal article" date="2018" name="Nat. Biotechnol.">
        <title>A standardized bacterial taxonomy based on genome phylogeny substantially revises the tree of life.</title>
        <authorList>
            <person name="Parks D.H."/>
            <person name="Chuvochina M."/>
            <person name="Waite D.W."/>
            <person name="Rinke C."/>
            <person name="Skarshewski A."/>
            <person name="Chaumeil P.A."/>
            <person name="Hugenholtz P."/>
        </authorList>
    </citation>
    <scope>NUCLEOTIDE SEQUENCE [LARGE SCALE GENOMIC DNA]</scope>
    <source>
        <strain evidence="1">UBA9359</strain>
    </source>
</reference>
<dbReference type="AlphaFoldDB" id="A0A3D5IZC3"/>
<feature type="non-terminal residue" evidence="1">
    <location>
        <position position="227"/>
    </location>
</feature>
<accession>A0A3D5IZC3</accession>